<protein>
    <submittedName>
        <fullName evidence="1">Uncharacterized protein</fullName>
    </submittedName>
</protein>
<gene>
    <name evidence="1" type="ORF">CRV2_00021465</name>
</gene>
<evidence type="ECO:0000313" key="1">
    <source>
        <dbReference type="EMBL" id="CAG9955916.1"/>
    </source>
</evidence>
<dbReference type="Proteomes" id="UP000836387">
    <property type="component" value="Unassembled WGS sequence"/>
</dbReference>
<reference evidence="1" key="2">
    <citation type="submission" date="2021-10" db="EMBL/GenBank/DDBJ databases">
        <authorList>
            <person name="Piombo E."/>
        </authorList>
    </citation>
    <scope>NUCLEOTIDE SEQUENCE</scope>
</reference>
<proteinExistence type="predicted"/>
<organism evidence="1 2">
    <name type="scientific">Clonostachys rosea f. rosea IK726</name>
    <dbReference type="NCBI Taxonomy" id="1349383"/>
    <lineage>
        <taxon>Eukaryota</taxon>
        <taxon>Fungi</taxon>
        <taxon>Dikarya</taxon>
        <taxon>Ascomycota</taxon>
        <taxon>Pezizomycotina</taxon>
        <taxon>Sordariomycetes</taxon>
        <taxon>Hypocreomycetidae</taxon>
        <taxon>Hypocreales</taxon>
        <taxon>Bionectriaceae</taxon>
        <taxon>Clonostachys</taxon>
    </lineage>
</organism>
<comment type="caution">
    <text evidence="1">The sequence shown here is derived from an EMBL/GenBank/DDBJ whole genome shotgun (WGS) entry which is preliminary data.</text>
</comment>
<name>A0ACA9UR30_BIOOC</name>
<keyword evidence="2" id="KW-1185">Reference proteome</keyword>
<reference evidence="1" key="1">
    <citation type="submission" date="2020-04" db="EMBL/GenBank/DDBJ databases">
        <authorList>
            <person name="Broberg M."/>
        </authorList>
    </citation>
    <scope>NUCLEOTIDE SEQUENCE</scope>
</reference>
<accession>A0ACA9UR30</accession>
<sequence>MDNLQIIQRTDPGYEAARVERQFNMRVPDRFPLGVIKITEENQIVQAVKLAAEMGCRIAVLALIPSDDLILFGDFDDAQWESIRHSHVELPFYPRGLVAGIDLTMAMPDSSSANA</sequence>
<dbReference type="EMBL" id="CADEHS020000630">
    <property type="protein sequence ID" value="CAG9955916.1"/>
    <property type="molecule type" value="Genomic_DNA"/>
</dbReference>
<evidence type="ECO:0000313" key="2">
    <source>
        <dbReference type="Proteomes" id="UP000836387"/>
    </source>
</evidence>